<dbReference type="GO" id="GO:0016747">
    <property type="term" value="F:acyltransferase activity, transferring groups other than amino-acyl groups"/>
    <property type="evidence" value="ECO:0007669"/>
    <property type="project" value="InterPro"/>
</dbReference>
<dbReference type="Gene3D" id="3.40.630.30">
    <property type="match status" value="1"/>
</dbReference>
<sequence length="188" mass="21090">MFARTKRLLLRPGWPEDAPAVYDAINDESIVRMLARAPWPYTREDAAQWLGSEADPMYPSFLIFERDERGVQLIGSTGIGLDEEEKPEIGYWLRRSHWGRGFATEAGRAVMEIAKTLGHRHLSSVHFTDNPASGHVLRKLGFRPTGRIEPRHSNGRSGSAPCVVYRCDLNSETEEGDAQSDVMRPLAA</sequence>
<keyword evidence="2" id="KW-0687">Ribonucleoprotein</keyword>
<dbReference type="GO" id="GO:0005840">
    <property type="term" value="C:ribosome"/>
    <property type="evidence" value="ECO:0007669"/>
    <property type="project" value="UniProtKB-KW"/>
</dbReference>
<dbReference type="EMBL" id="UOEF01000070">
    <property type="protein sequence ID" value="VAV89191.1"/>
    <property type="molecule type" value="Genomic_DNA"/>
</dbReference>
<dbReference type="AlphaFoldDB" id="A0A3B0RAV7"/>
<keyword evidence="2" id="KW-0808">Transferase</keyword>
<dbReference type="InterPro" id="IPR016181">
    <property type="entry name" value="Acyl_CoA_acyltransferase"/>
</dbReference>
<dbReference type="Pfam" id="PF13302">
    <property type="entry name" value="Acetyltransf_3"/>
    <property type="match status" value="1"/>
</dbReference>
<keyword evidence="2" id="KW-0689">Ribosomal protein</keyword>
<protein>
    <submittedName>
        <fullName evidence="2">50S ribosomal protein acetyltransferase</fullName>
    </submittedName>
</protein>
<reference evidence="2" key="1">
    <citation type="submission" date="2018-06" db="EMBL/GenBank/DDBJ databases">
        <authorList>
            <person name="Zhirakovskaya E."/>
        </authorList>
    </citation>
    <scope>NUCLEOTIDE SEQUENCE</scope>
</reference>
<evidence type="ECO:0000259" key="1">
    <source>
        <dbReference type="PROSITE" id="PS51186"/>
    </source>
</evidence>
<dbReference type="PROSITE" id="PS51186">
    <property type="entry name" value="GNAT"/>
    <property type="match status" value="1"/>
</dbReference>
<accession>A0A3B0RAV7</accession>
<dbReference type="InterPro" id="IPR000182">
    <property type="entry name" value="GNAT_dom"/>
</dbReference>
<feature type="domain" description="N-acetyltransferase" evidence="1">
    <location>
        <begin position="8"/>
        <end position="170"/>
    </location>
</feature>
<evidence type="ECO:0000313" key="2">
    <source>
        <dbReference type="EMBL" id="VAV89191.1"/>
    </source>
</evidence>
<dbReference type="SUPFAM" id="SSF55729">
    <property type="entry name" value="Acyl-CoA N-acyltransferases (Nat)"/>
    <property type="match status" value="1"/>
</dbReference>
<organism evidence="2">
    <name type="scientific">hydrothermal vent metagenome</name>
    <dbReference type="NCBI Taxonomy" id="652676"/>
    <lineage>
        <taxon>unclassified sequences</taxon>
        <taxon>metagenomes</taxon>
        <taxon>ecological metagenomes</taxon>
    </lineage>
</organism>
<proteinExistence type="predicted"/>
<name>A0A3B0RAV7_9ZZZZ</name>
<dbReference type="PANTHER" id="PTHR43792">
    <property type="entry name" value="GNAT FAMILY, PUTATIVE (AFU_ORTHOLOGUE AFUA_3G00765)-RELATED-RELATED"/>
    <property type="match status" value="1"/>
</dbReference>
<gene>
    <name evidence="2" type="ORF">MNBD_ALPHA04-951</name>
</gene>
<dbReference type="InterPro" id="IPR051531">
    <property type="entry name" value="N-acetyltransferase"/>
</dbReference>